<evidence type="ECO:0000256" key="3">
    <source>
        <dbReference type="ARBA" id="ARBA00022490"/>
    </source>
</evidence>
<dbReference type="GO" id="GO:0016192">
    <property type="term" value="P:vesicle-mediated transport"/>
    <property type="evidence" value="ECO:0007669"/>
    <property type="project" value="InterPro"/>
</dbReference>
<evidence type="ECO:0000259" key="6">
    <source>
        <dbReference type="Pfam" id="PF19032"/>
    </source>
</evidence>
<dbReference type="Pfam" id="PF19032">
    <property type="entry name" value="Intu_longin_2"/>
    <property type="match status" value="1"/>
</dbReference>
<dbReference type="InterPro" id="IPR043987">
    <property type="entry name" value="CCZ1/INTU/HSP4_longin_1"/>
</dbReference>
<dbReference type="GO" id="GO:0060271">
    <property type="term" value="P:cilium assembly"/>
    <property type="evidence" value="ECO:0007669"/>
    <property type="project" value="InterPro"/>
</dbReference>
<feature type="compositionally biased region" description="Polar residues" evidence="4">
    <location>
        <begin position="136"/>
        <end position="152"/>
    </location>
</feature>
<dbReference type="Pfam" id="PF19031">
    <property type="entry name" value="Intu_longin_1"/>
    <property type="match status" value="1"/>
</dbReference>
<dbReference type="PANTHER" id="PTHR21082">
    <property type="entry name" value="PROTEIN INTURNED"/>
    <property type="match status" value="1"/>
</dbReference>
<gene>
    <name evidence="8" type="ORF">PYX00_003651</name>
</gene>
<feature type="region of interest" description="Disordered" evidence="4">
    <location>
        <begin position="89"/>
        <end position="152"/>
    </location>
</feature>
<dbReference type="GO" id="GO:0001736">
    <property type="term" value="P:establishment of planar polarity"/>
    <property type="evidence" value="ECO:0007669"/>
    <property type="project" value="InterPro"/>
</dbReference>
<dbReference type="AlphaFoldDB" id="A0AAW2I2F7"/>
<dbReference type="InterPro" id="IPR043989">
    <property type="entry name" value="CCZ1/INTU/HSP4_longin_3"/>
</dbReference>
<organism evidence="8">
    <name type="scientific">Menopon gallinae</name>
    <name type="common">poultry shaft louse</name>
    <dbReference type="NCBI Taxonomy" id="328185"/>
    <lineage>
        <taxon>Eukaryota</taxon>
        <taxon>Metazoa</taxon>
        <taxon>Ecdysozoa</taxon>
        <taxon>Arthropoda</taxon>
        <taxon>Hexapoda</taxon>
        <taxon>Insecta</taxon>
        <taxon>Pterygota</taxon>
        <taxon>Neoptera</taxon>
        <taxon>Paraneoptera</taxon>
        <taxon>Psocodea</taxon>
        <taxon>Troctomorpha</taxon>
        <taxon>Phthiraptera</taxon>
        <taxon>Amblycera</taxon>
        <taxon>Menoponidae</taxon>
        <taxon>Menopon</taxon>
    </lineage>
</organism>
<dbReference type="Pfam" id="PF19033">
    <property type="entry name" value="Intu_longin_3"/>
    <property type="match status" value="1"/>
</dbReference>
<feature type="region of interest" description="Disordered" evidence="4">
    <location>
        <begin position="1"/>
        <end position="65"/>
    </location>
</feature>
<dbReference type="GO" id="GO:0007399">
    <property type="term" value="P:nervous system development"/>
    <property type="evidence" value="ECO:0007669"/>
    <property type="project" value="TreeGrafter"/>
</dbReference>
<proteinExistence type="predicted"/>
<accession>A0AAW2I2F7</accession>
<evidence type="ECO:0000313" key="8">
    <source>
        <dbReference type="EMBL" id="KAL0275951.1"/>
    </source>
</evidence>
<comment type="subcellular location">
    <subcellularLocation>
        <location evidence="1">Cytoplasm</location>
    </subcellularLocation>
</comment>
<feature type="compositionally biased region" description="Basic and acidic residues" evidence="4">
    <location>
        <begin position="10"/>
        <end position="21"/>
    </location>
</feature>
<evidence type="ECO:0000256" key="2">
    <source>
        <dbReference type="ARBA" id="ARBA00022473"/>
    </source>
</evidence>
<dbReference type="PANTHER" id="PTHR21082:SF4">
    <property type="entry name" value="PROTEIN INTURNED"/>
    <property type="match status" value="1"/>
</dbReference>
<dbReference type="GO" id="GO:0005737">
    <property type="term" value="C:cytoplasm"/>
    <property type="evidence" value="ECO:0007669"/>
    <property type="project" value="UniProtKB-SubCell"/>
</dbReference>
<dbReference type="EMBL" id="JARGDH010000002">
    <property type="protein sequence ID" value="KAL0275951.1"/>
    <property type="molecule type" value="Genomic_DNA"/>
</dbReference>
<sequence>MDENQALLGKEFDSGKQERCRSYSYQDEYSDDVRGSSSEESDEWWEDSHSSCGSSCCSSETGSSLAWEGEVNENGELFYIESDVYQRSSTPTEEDLEIPSVDLGAKAGKTDEKKGKLARWMRRRQSKRQRPKLTLPETQPSESNPPSANKTTVAQGLKQIVLKFDRLNSGESLSEKVLGMKTGNVPQGRKVIITGFVLNSSVMKSKEVTVGDILRTINDEEVTPQNLESILRKITMPSEIILQVETGGALGSKDSRKKNQSNLVKRITEKDKMLESLLEDQPVGLVFVSLDKQTADKKDIIYSFPSKSVISSCRGSFITLYHLVSEILNTNSCLSSSVIVKKQLSHIIYKAEDNSLLLLIVPDSHCTVKEAMNITSDLVRCLQFSYQTLHRCFTTCNQTDLNHFFSVFFSRVLTTGFSPDTSRSVVIENIPLTAAEPPPSQFEDILPYASWIPLPKEAQIQIDDALNELEANDFDYEGEDNIENQRLYNIIGSCFFHKGYLIASHLPKDDLLDVYSFCRQNCILQLMRTESVKSLLVWREVFPSSVARGLNTGKTNAYVIPKGRWFLLLLGQGHDLIGVILEAGGCSMKAEGNPGPSVEYIEETEDTLRHIQKLGISNLASQWLKDNITCRTITPDDIFCNKTNRKKENILSFVKTLDGSRVQGSEPPPVNRNPSDVNALLKSRAQQPSENSEDSVSQAPSNVSEVSDENAPILGRRAERVKNAHSRLGSDSENSDSDWESFKDSNRNDLNSSGGSSGILRGPYFSDLSDIIPSKLTTGSENVLFHYVHLDSNEGVFMSPTTNSKYTPKMSEIIDKFRKSAMLIHSLLENNVRFKKYSQDNSKCYINKSLIAVKEHGILLECSSSDQDLNKKVSFSYWVVGRLFFTPQPREVYVCYYDEAPQNLVEIAFRLGLNAAG</sequence>
<dbReference type="GO" id="GO:0005929">
    <property type="term" value="C:cilium"/>
    <property type="evidence" value="ECO:0007669"/>
    <property type="project" value="TreeGrafter"/>
</dbReference>
<evidence type="ECO:0000259" key="7">
    <source>
        <dbReference type="Pfam" id="PF19033"/>
    </source>
</evidence>
<feature type="compositionally biased region" description="Low complexity" evidence="4">
    <location>
        <begin position="50"/>
        <end position="64"/>
    </location>
</feature>
<feature type="compositionally biased region" description="Polar residues" evidence="4">
    <location>
        <begin position="684"/>
        <end position="705"/>
    </location>
</feature>
<dbReference type="InterPro" id="IPR043988">
    <property type="entry name" value="CCZ1/INTU_longin_2"/>
</dbReference>
<feature type="domain" description="CCZ1/INTU/HPS4 third Longin" evidence="7">
    <location>
        <begin position="781"/>
        <end position="911"/>
    </location>
</feature>
<keyword evidence="3" id="KW-0963">Cytoplasm</keyword>
<dbReference type="InterPro" id="IPR039151">
    <property type="entry name" value="INTU"/>
</dbReference>
<name>A0AAW2I2F7_9NEOP</name>
<evidence type="ECO:0000259" key="5">
    <source>
        <dbReference type="Pfam" id="PF19031"/>
    </source>
</evidence>
<feature type="domain" description="CCZ1/INTU second Longin" evidence="6">
    <location>
        <begin position="490"/>
        <end position="608"/>
    </location>
</feature>
<evidence type="ECO:0000256" key="4">
    <source>
        <dbReference type="SAM" id="MobiDB-lite"/>
    </source>
</evidence>
<feature type="region of interest" description="Disordered" evidence="4">
    <location>
        <begin position="683"/>
        <end position="756"/>
    </location>
</feature>
<evidence type="ECO:0000256" key="1">
    <source>
        <dbReference type="ARBA" id="ARBA00004496"/>
    </source>
</evidence>
<feature type="compositionally biased region" description="Basic residues" evidence="4">
    <location>
        <begin position="116"/>
        <end position="131"/>
    </location>
</feature>
<feature type="domain" description="CCZ1/INTU/HSP4 first Longin" evidence="5">
    <location>
        <begin position="286"/>
        <end position="387"/>
    </location>
</feature>
<evidence type="ECO:0008006" key="9">
    <source>
        <dbReference type="Google" id="ProtNLM"/>
    </source>
</evidence>
<comment type="caution">
    <text evidence="8">The sequence shown here is derived from an EMBL/GenBank/DDBJ whole genome shotgun (WGS) entry which is preliminary data.</text>
</comment>
<protein>
    <recommendedName>
        <fullName evidence="9">Inturned planar cell polarity effector homolog</fullName>
    </recommendedName>
</protein>
<keyword evidence="2" id="KW-0217">Developmental protein</keyword>
<reference evidence="8" key="1">
    <citation type="journal article" date="2024" name="Gigascience">
        <title>Chromosome-level genome of the poultry shaft louse Menopon gallinae provides insight into the host-switching and adaptive evolution of parasitic lice.</title>
        <authorList>
            <person name="Xu Y."/>
            <person name="Ma L."/>
            <person name="Liu S."/>
            <person name="Liang Y."/>
            <person name="Liu Q."/>
            <person name="He Z."/>
            <person name="Tian L."/>
            <person name="Duan Y."/>
            <person name="Cai W."/>
            <person name="Li H."/>
            <person name="Song F."/>
        </authorList>
    </citation>
    <scope>NUCLEOTIDE SEQUENCE</scope>
    <source>
        <strain evidence="8">Cailab_2023a</strain>
    </source>
</reference>